<dbReference type="Proteomes" id="UP001054945">
    <property type="component" value="Unassembled WGS sequence"/>
</dbReference>
<dbReference type="EMBL" id="BPLR01016143">
    <property type="protein sequence ID" value="GIY81593.1"/>
    <property type="molecule type" value="Genomic_DNA"/>
</dbReference>
<evidence type="ECO:0000313" key="2">
    <source>
        <dbReference type="Proteomes" id="UP001054945"/>
    </source>
</evidence>
<dbReference type="AlphaFoldDB" id="A0AAV4WGT8"/>
<reference evidence="1 2" key="1">
    <citation type="submission" date="2021-06" db="EMBL/GenBank/DDBJ databases">
        <title>Caerostris extrusa draft genome.</title>
        <authorList>
            <person name="Kono N."/>
            <person name="Arakawa K."/>
        </authorList>
    </citation>
    <scope>NUCLEOTIDE SEQUENCE [LARGE SCALE GENOMIC DNA]</scope>
</reference>
<comment type="caution">
    <text evidence="1">The sequence shown here is derived from an EMBL/GenBank/DDBJ whole genome shotgun (WGS) entry which is preliminary data.</text>
</comment>
<evidence type="ECO:0000313" key="1">
    <source>
        <dbReference type="EMBL" id="GIY81593.1"/>
    </source>
</evidence>
<sequence length="88" mass="10370">MHKNLSTGKQTMQKARVYTMEIPFFILIRQDPLPLSEKDSLTTMPNPPSFHLPEFPHFYQPIAYYVWARFSYASLCNEDQFPLPSFII</sequence>
<protein>
    <submittedName>
        <fullName evidence="1">Uncharacterized protein</fullName>
    </submittedName>
</protein>
<gene>
    <name evidence="1" type="ORF">CEXT_776821</name>
</gene>
<organism evidence="1 2">
    <name type="scientific">Caerostris extrusa</name>
    <name type="common">Bark spider</name>
    <name type="synonym">Caerostris bankana</name>
    <dbReference type="NCBI Taxonomy" id="172846"/>
    <lineage>
        <taxon>Eukaryota</taxon>
        <taxon>Metazoa</taxon>
        <taxon>Ecdysozoa</taxon>
        <taxon>Arthropoda</taxon>
        <taxon>Chelicerata</taxon>
        <taxon>Arachnida</taxon>
        <taxon>Araneae</taxon>
        <taxon>Araneomorphae</taxon>
        <taxon>Entelegynae</taxon>
        <taxon>Araneoidea</taxon>
        <taxon>Araneidae</taxon>
        <taxon>Caerostris</taxon>
    </lineage>
</organism>
<accession>A0AAV4WGT8</accession>
<name>A0AAV4WGT8_CAEEX</name>
<keyword evidence="2" id="KW-1185">Reference proteome</keyword>
<proteinExistence type="predicted"/>